<dbReference type="RefSeq" id="WP_048495197.1">
    <property type="nucleotide sequence ID" value="NZ_LFBU01000001.1"/>
</dbReference>
<comment type="catalytic activity">
    <reaction evidence="1 4">
        <text>adenosine 3',5'-bisphosphate + H2O = AMP + phosphate</text>
        <dbReference type="Rhea" id="RHEA:10040"/>
        <dbReference type="ChEBI" id="CHEBI:15377"/>
        <dbReference type="ChEBI" id="CHEBI:43474"/>
        <dbReference type="ChEBI" id="CHEBI:58343"/>
        <dbReference type="ChEBI" id="CHEBI:456215"/>
        <dbReference type="EC" id="3.1.3.7"/>
    </reaction>
</comment>
<evidence type="ECO:0000256" key="5">
    <source>
        <dbReference type="PIRSR" id="PIRSR600760-2"/>
    </source>
</evidence>
<dbReference type="STRING" id="1658765.Msub_11250"/>
<dbReference type="InterPro" id="IPR006240">
    <property type="entry name" value="CysQ"/>
</dbReference>
<protein>
    <recommendedName>
        <fullName evidence="4">3'(2'),5'-bisphosphate nucleotidase CysQ</fullName>
        <ecNumber evidence="4">3.1.3.7</ecNumber>
    </recommendedName>
    <alternativeName>
        <fullName evidence="4">3'(2'),5-bisphosphonucleoside 3'(2')-phosphohydrolase</fullName>
    </alternativeName>
    <alternativeName>
        <fullName evidence="4">3'-phosphoadenosine 5'-phosphate phosphatase</fullName>
        <shortName evidence="4">PAP phosphatase</shortName>
    </alternativeName>
</protein>
<keyword evidence="4 6" id="KW-0378">Hydrolase</keyword>
<feature type="binding site" evidence="4">
    <location>
        <begin position="89"/>
        <end position="92"/>
    </location>
    <ligand>
        <name>substrate</name>
    </ligand>
</feature>
<keyword evidence="4" id="KW-0472">Membrane</keyword>
<evidence type="ECO:0000313" key="6">
    <source>
        <dbReference type="EMBL" id="KMQ75051.1"/>
    </source>
</evidence>
<keyword evidence="7" id="KW-1185">Reference proteome</keyword>
<dbReference type="SUPFAM" id="SSF56655">
    <property type="entry name" value="Carbohydrate phosphatase"/>
    <property type="match status" value="1"/>
</dbReference>
<feature type="binding site" evidence="4">
    <location>
        <position position="67"/>
    </location>
    <ligand>
        <name>substrate</name>
    </ligand>
</feature>
<dbReference type="EC" id="3.1.3.7" evidence="4"/>
<name>A0A0J7JB14_9GAMM</name>
<feature type="binding site" evidence="4">
    <location>
        <position position="89"/>
    </location>
    <ligand>
        <name>Mg(2+)</name>
        <dbReference type="ChEBI" id="CHEBI:18420"/>
        <label>1</label>
    </ligand>
</feature>
<dbReference type="GO" id="GO:0005886">
    <property type="term" value="C:plasma membrane"/>
    <property type="evidence" value="ECO:0007669"/>
    <property type="project" value="UniProtKB-SubCell"/>
</dbReference>
<dbReference type="PROSITE" id="PS00629">
    <property type="entry name" value="IMP_1"/>
    <property type="match status" value="1"/>
</dbReference>
<dbReference type="PRINTS" id="PR00377">
    <property type="entry name" value="IMPHPHTASES"/>
</dbReference>
<evidence type="ECO:0000313" key="7">
    <source>
        <dbReference type="Proteomes" id="UP000036102"/>
    </source>
</evidence>
<evidence type="ECO:0000256" key="4">
    <source>
        <dbReference type="HAMAP-Rule" id="MF_02095"/>
    </source>
</evidence>
<feature type="binding site" evidence="5">
    <location>
        <position position="67"/>
    </location>
    <ligand>
        <name>Mg(2+)</name>
        <dbReference type="ChEBI" id="CHEBI:18420"/>
        <label>1</label>
        <note>catalytic</note>
    </ligand>
</feature>
<dbReference type="Proteomes" id="UP000036102">
    <property type="component" value="Unassembled WGS sequence"/>
</dbReference>
<dbReference type="AlphaFoldDB" id="A0A0J7JB14"/>
<dbReference type="GO" id="GO:0000103">
    <property type="term" value="P:sulfate assimilation"/>
    <property type="evidence" value="ECO:0007669"/>
    <property type="project" value="TreeGrafter"/>
</dbReference>
<reference evidence="6 7" key="1">
    <citation type="submission" date="2015-06" db="EMBL/GenBank/DDBJ databases">
        <title>Marinobacter subterrani, a genetically tractable neutrophilic iron-oxidizing strain isolated from the Soudan Iron Mine.</title>
        <authorList>
            <person name="Bonis B.M."/>
            <person name="Gralnick J.A."/>
        </authorList>
    </citation>
    <scope>NUCLEOTIDE SEQUENCE [LARGE SCALE GENOMIC DNA]</scope>
    <source>
        <strain evidence="6 7">JG233</strain>
    </source>
</reference>
<dbReference type="InterPro" id="IPR050725">
    <property type="entry name" value="CysQ/Inositol_MonoPase"/>
</dbReference>
<dbReference type="Gene3D" id="3.30.540.10">
    <property type="entry name" value="Fructose-1,6-Bisphosphatase, subunit A, domain 1"/>
    <property type="match status" value="1"/>
</dbReference>
<dbReference type="GO" id="GO:0050427">
    <property type="term" value="P:3'-phosphoadenosine 5'-phosphosulfate metabolic process"/>
    <property type="evidence" value="ECO:0007669"/>
    <property type="project" value="TreeGrafter"/>
</dbReference>
<keyword evidence="4" id="KW-0997">Cell inner membrane</keyword>
<feature type="binding site" evidence="4">
    <location>
        <position position="87"/>
    </location>
    <ligand>
        <name>Mg(2+)</name>
        <dbReference type="ChEBI" id="CHEBI:18420"/>
        <label>2</label>
    </ligand>
</feature>
<dbReference type="NCBIfam" id="TIGR01331">
    <property type="entry name" value="bisphos_cysQ"/>
    <property type="match status" value="1"/>
</dbReference>
<dbReference type="CDD" id="cd01638">
    <property type="entry name" value="CysQ"/>
    <property type="match status" value="1"/>
</dbReference>
<keyword evidence="2 4" id="KW-0479">Metal-binding</keyword>
<evidence type="ECO:0000256" key="2">
    <source>
        <dbReference type="ARBA" id="ARBA00022723"/>
    </source>
</evidence>
<dbReference type="HAMAP" id="MF_02095">
    <property type="entry name" value="CysQ"/>
    <property type="match status" value="1"/>
</dbReference>
<feature type="binding site" evidence="4">
    <location>
        <position position="87"/>
    </location>
    <ligand>
        <name>Mg(2+)</name>
        <dbReference type="ChEBI" id="CHEBI:18420"/>
        <label>1</label>
    </ligand>
</feature>
<feature type="binding site" evidence="4">
    <location>
        <position position="213"/>
    </location>
    <ligand>
        <name>substrate</name>
    </ligand>
</feature>
<comment type="subcellular location">
    <subcellularLocation>
        <location evidence="4">Cell inner membrane</location>
        <topology evidence="4">Peripheral membrane protein</topology>
        <orientation evidence="4">Cytoplasmic side</orientation>
    </subcellularLocation>
</comment>
<feature type="binding site" evidence="4">
    <location>
        <position position="213"/>
    </location>
    <ligand>
        <name>Mg(2+)</name>
        <dbReference type="ChEBI" id="CHEBI:18420"/>
        <label>2</label>
    </ligand>
</feature>
<comment type="function">
    <text evidence="4">Converts adenosine-3',5'-bisphosphate (PAP) to AMP.</text>
</comment>
<accession>A0A0J7JB14</accession>
<gene>
    <name evidence="4" type="primary">cysQ</name>
    <name evidence="6" type="ORF">Msub_11250</name>
</gene>
<dbReference type="InterPro" id="IPR020583">
    <property type="entry name" value="Inositol_monoP_metal-BS"/>
</dbReference>
<organism evidence="6 7">
    <name type="scientific">Marinobacter subterrani</name>
    <dbReference type="NCBI Taxonomy" id="1658765"/>
    <lineage>
        <taxon>Bacteria</taxon>
        <taxon>Pseudomonadati</taxon>
        <taxon>Pseudomonadota</taxon>
        <taxon>Gammaproteobacteria</taxon>
        <taxon>Pseudomonadales</taxon>
        <taxon>Marinobacteraceae</taxon>
        <taxon>Marinobacter</taxon>
    </lineage>
</organism>
<dbReference type="GO" id="GO:0000287">
    <property type="term" value="F:magnesium ion binding"/>
    <property type="evidence" value="ECO:0007669"/>
    <property type="project" value="UniProtKB-UniRule"/>
</dbReference>
<evidence type="ECO:0000256" key="1">
    <source>
        <dbReference type="ARBA" id="ARBA00001625"/>
    </source>
</evidence>
<feature type="binding site" evidence="4">
    <location>
        <position position="67"/>
    </location>
    <ligand>
        <name>Mg(2+)</name>
        <dbReference type="ChEBI" id="CHEBI:18420"/>
        <label>1</label>
    </ligand>
</feature>
<evidence type="ECO:0000256" key="3">
    <source>
        <dbReference type="ARBA" id="ARBA00022842"/>
    </source>
</evidence>
<dbReference type="PATRIC" id="fig|1658765.3.peg.1237"/>
<dbReference type="InterPro" id="IPR000760">
    <property type="entry name" value="Inositol_monophosphatase-like"/>
</dbReference>
<feature type="binding site" evidence="4 5">
    <location>
        <position position="90"/>
    </location>
    <ligand>
        <name>Mg(2+)</name>
        <dbReference type="ChEBI" id="CHEBI:18420"/>
        <label>2</label>
    </ligand>
</feature>
<feature type="binding site" evidence="5">
    <location>
        <position position="87"/>
    </location>
    <ligand>
        <name>Mg(2+)</name>
        <dbReference type="ChEBI" id="CHEBI:18420"/>
        <label>1</label>
        <note>catalytic</note>
    </ligand>
</feature>
<feature type="binding site" evidence="5">
    <location>
        <position position="89"/>
    </location>
    <ligand>
        <name>Mg(2+)</name>
        <dbReference type="ChEBI" id="CHEBI:18420"/>
        <label>1</label>
        <note>catalytic</note>
    </ligand>
</feature>
<feature type="binding site" evidence="5">
    <location>
        <position position="213"/>
    </location>
    <ligand>
        <name>Mg(2+)</name>
        <dbReference type="ChEBI" id="CHEBI:18420"/>
        <label>1</label>
        <note>catalytic</note>
    </ligand>
</feature>
<proteinExistence type="inferred from homology"/>
<dbReference type="EMBL" id="LFBU01000001">
    <property type="protein sequence ID" value="KMQ75051.1"/>
    <property type="molecule type" value="Genomic_DNA"/>
</dbReference>
<dbReference type="PANTHER" id="PTHR43028:SF5">
    <property type="entry name" value="3'(2'),5'-BISPHOSPHATE NUCLEOTIDASE 1"/>
    <property type="match status" value="1"/>
</dbReference>
<sequence>MDYSSILPDVIKVADEASERVLHIYQSDFKVSYKADDSPITAADTAAHDIITQGLRTISRDIPILSEEGKDIPWEERKHWRRFWLVDPIDGTKDFTQRTGEFTVNIALIEDGEAILGVVTAPALHEAYWGLKGEGAHKRDRTGRVHRIRVAEPKAVKRVVASKNHLNPETTAFIEEQIGEHELVQAGSSLKFCRIAEGHADIYPRLGPTCEWDTGAAQAVLVAAGGKVETLEGQPLKYGKQDVLNPYFIAAGNWYIF</sequence>
<comment type="cofactor">
    <cofactor evidence="4 5">
        <name>Mg(2+)</name>
        <dbReference type="ChEBI" id="CHEBI:18420"/>
    </cofactor>
</comment>
<dbReference type="OrthoDB" id="9785695at2"/>
<dbReference type="GO" id="GO:0008441">
    <property type="term" value="F:3'(2'),5'-bisphosphate nucleotidase activity"/>
    <property type="evidence" value="ECO:0007669"/>
    <property type="project" value="UniProtKB-UniRule"/>
</dbReference>
<dbReference type="Pfam" id="PF00459">
    <property type="entry name" value="Inositol_P"/>
    <property type="match status" value="1"/>
</dbReference>
<comment type="caution">
    <text evidence="6">The sequence shown here is derived from an EMBL/GenBank/DDBJ whole genome shotgun (WGS) entry which is preliminary data.</text>
</comment>
<dbReference type="FunFam" id="3.40.190.80:FF:000005">
    <property type="entry name" value="3'(2'),5'-bisphosphate nucleotidase CysQ"/>
    <property type="match status" value="1"/>
</dbReference>
<dbReference type="Gene3D" id="3.40.190.80">
    <property type="match status" value="1"/>
</dbReference>
<keyword evidence="3 4" id="KW-0460">Magnesium</keyword>
<dbReference type="PANTHER" id="PTHR43028">
    <property type="entry name" value="3'(2'),5'-BISPHOSPHATE NUCLEOTIDASE 1"/>
    <property type="match status" value="1"/>
</dbReference>
<keyword evidence="4" id="KW-1003">Cell membrane</keyword>
<comment type="similarity">
    <text evidence="4">Belongs to the inositol monophosphatase superfamily. CysQ family.</text>
</comment>